<dbReference type="Pfam" id="PF07992">
    <property type="entry name" value="Pyr_redox_2"/>
    <property type="match status" value="1"/>
</dbReference>
<dbReference type="Proteomes" id="UP000316968">
    <property type="component" value="Chromosome"/>
</dbReference>
<keyword evidence="4" id="KW-0274">FAD</keyword>
<keyword evidence="5" id="KW-0560">Oxidoreductase</keyword>
<evidence type="ECO:0000259" key="7">
    <source>
        <dbReference type="Pfam" id="PF07992"/>
    </source>
</evidence>
<evidence type="ECO:0000256" key="6">
    <source>
        <dbReference type="SAM" id="MobiDB-lite"/>
    </source>
</evidence>
<sequence>MNMDANKNMNRNMNKNMNRNGNKRQAGSAENDVQKGETAGDEPRGDLLREAKGNDDEAKKRPAGGTPAGEARAHAAATRNSPVREAPVIVVIGGGYAGLQTLFALKKELRLKAANKAERDSAADACGGHSGQRERTPTPAPVEGRAAGARLILIDRHASHLRKVLLFRGAVHPEKMQVPFANLARHGFEFLQADVRSIHSAERKLELKRPDGSRETLLYDRLVVATGSVPRTAIEERGGFDLSDPADTDRIRAALGAWRGAAVGAGAGGADAAGQARKAAAPEPEHRSPRSVVVGGGLSGIELAAEWADELLRRRRDSGLAADTPVVTLVNAGERLLPQASAEAGARLERELRAAGVALLHGRRAVRFMDGQVELEGGERLPADLCVWALGLQASPAAASWGLPVDEAGRIVVDASLRIGGWDGCHAVGDCARIVDPATGRIEGMSCREGTSQAKWLAKAIRAELEGRPGPVYRSAPLVLCASLGPNRGFAWTRLHGRDLVLTGSLGLLARRYTWKLVDLLPD</sequence>
<dbReference type="InterPro" id="IPR023753">
    <property type="entry name" value="FAD/NAD-binding_dom"/>
</dbReference>
<reference evidence="8 9" key="1">
    <citation type="submission" date="2019-06" db="EMBL/GenBank/DDBJ databases">
        <title>Saccharibacillus brassicae sp. nov., an endophytic bacterium isolated from Chinese cabbage seeds (Brassica pekinensis).</title>
        <authorList>
            <person name="Jiang L."/>
            <person name="Lee J."/>
            <person name="Kim S.W."/>
        </authorList>
    </citation>
    <scope>NUCLEOTIDE SEQUENCE [LARGE SCALE GENOMIC DNA]</scope>
    <source>
        <strain evidence="9">KCTC 43072 / ATSA2</strain>
    </source>
</reference>
<dbReference type="SUPFAM" id="SSF51905">
    <property type="entry name" value="FAD/NAD(P)-binding domain"/>
    <property type="match status" value="1"/>
</dbReference>
<proteinExistence type="inferred from homology"/>
<feature type="compositionally biased region" description="Basic and acidic residues" evidence="6">
    <location>
        <begin position="41"/>
        <end position="60"/>
    </location>
</feature>
<dbReference type="PANTHER" id="PTHR42913:SF3">
    <property type="entry name" value="64 KDA MITOCHONDRIAL NADH DEHYDROGENASE (EUROFUNG)"/>
    <property type="match status" value="1"/>
</dbReference>
<name>A0A4Y6UWL1_SACBS</name>
<dbReference type="OrthoDB" id="2641866at2"/>
<evidence type="ECO:0000256" key="2">
    <source>
        <dbReference type="ARBA" id="ARBA00005272"/>
    </source>
</evidence>
<evidence type="ECO:0000313" key="8">
    <source>
        <dbReference type="EMBL" id="QDH22109.1"/>
    </source>
</evidence>
<dbReference type="PANTHER" id="PTHR42913">
    <property type="entry name" value="APOPTOSIS-INDUCING FACTOR 1"/>
    <property type="match status" value="1"/>
</dbReference>
<gene>
    <name evidence="8" type="ORF">FFV09_15405</name>
</gene>
<dbReference type="InterPro" id="IPR036188">
    <property type="entry name" value="FAD/NAD-bd_sf"/>
</dbReference>
<keyword evidence="9" id="KW-1185">Reference proteome</keyword>
<accession>A0A4Y6UWL1</accession>
<evidence type="ECO:0000313" key="9">
    <source>
        <dbReference type="Proteomes" id="UP000316968"/>
    </source>
</evidence>
<dbReference type="InterPro" id="IPR051169">
    <property type="entry name" value="NADH-Q_oxidoreductase"/>
</dbReference>
<organism evidence="8 9">
    <name type="scientific">Saccharibacillus brassicae</name>
    <dbReference type="NCBI Taxonomy" id="2583377"/>
    <lineage>
        <taxon>Bacteria</taxon>
        <taxon>Bacillati</taxon>
        <taxon>Bacillota</taxon>
        <taxon>Bacilli</taxon>
        <taxon>Bacillales</taxon>
        <taxon>Paenibacillaceae</taxon>
        <taxon>Saccharibacillus</taxon>
    </lineage>
</organism>
<feature type="region of interest" description="Disordered" evidence="6">
    <location>
        <begin position="119"/>
        <end position="142"/>
    </location>
</feature>
<keyword evidence="3" id="KW-0285">Flavoprotein</keyword>
<feature type="compositionally biased region" description="Low complexity" evidence="6">
    <location>
        <begin position="68"/>
        <end position="77"/>
    </location>
</feature>
<dbReference type="GO" id="GO:0019646">
    <property type="term" value="P:aerobic electron transport chain"/>
    <property type="evidence" value="ECO:0007669"/>
    <property type="project" value="TreeGrafter"/>
</dbReference>
<evidence type="ECO:0000256" key="4">
    <source>
        <dbReference type="ARBA" id="ARBA00022827"/>
    </source>
</evidence>
<dbReference type="PRINTS" id="PR00368">
    <property type="entry name" value="FADPNR"/>
</dbReference>
<comment type="similarity">
    <text evidence="2">Belongs to the NADH dehydrogenase family.</text>
</comment>
<dbReference type="GO" id="GO:0003955">
    <property type="term" value="F:NAD(P)H dehydrogenase (quinone) activity"/>
    <property type="evidence" value="ECO:0007669"/>
    <property type="project" value="TreeGrafter"/>
</dbReference>
<dbReference type="KEGG" id="saca:FFV09_15405"/>
<evidence type="ECO:0000256" key="1">
    <source>
        <dbReference type="ARBA" id="ARBA00001974"/>
    </source>
</evidence>
<feature type="region of interest" description="Disordered" evidence="6">
    <location>
        <begin position="1"/>
        <end position="81"/>
    </location>
</feature>
<dbReference type="AlphaFoldDB" id="A0A4Y6UWL1"/>
<feature type="domain" description="FAD/NAD(P)-binding" evidence="7">
    <location>
        <begin position="89"/>
        <end position="436"/>
    </location>
</feature>
<dbReference type="Gene3D" id="3.50.50.100">
    <property type="match status" value="1"/>
</dbReference>
<evidence type="ECO:0000256" key="5">
    <source>
        <dbReference type="ARBA" id="ARBA00023002"/>
    </source>
</evidence>
<comment type="cofactor">
    <cofactor evidence="1">
        <name>FAD</name>
        <dbReference type="ChEBI" id="CHEBI:57692"/>
    </cofactor>
</comment>
<protein>
    <recommendedName>
        <fullName evidence="7">FAD/NAD(P)-binding domain-containing protein</fullName>
    </recommendedName>
</protein>
<dbReference type="EMBL" id="CP041217">
    <property type="protein sequence ID" value="QDH22109.1"/>
    <property type="molecule type" value="Genomic_DNA"/>
</dbReference>
<feature type="compositionally biased region" description="Low complexity" evidence="6">
    <location>
        <begin position="1"/>
        <end position="24"/>
    </location>
</feature>
<evidence type="ECO:0000256" key="3">
    <source>
        <dbReference type="ARBA" id="ARBA00022630"/>
    </source>
</evidence>